<dbReference type="EMBL" id="JAJTJA010000015">
    <property type="protein sequence ID" value="KAH8689331.1"/>
    <property type="molecule type" value="Genomic_DNA"/>
</dbReference>
<comment type="cofactor">
    <cofactor evidence="1 5">
        <name>heme</name>
        <dbReference type="ChEBI" id="CHEBI:30413"/>
    </cofactor>
</comment>
<evidence type="ECO:0000256" key="1">
    <source>
        <dbReference type="ARBA" id="ARBA00001971"/>
    </source>
</evidence>
<keyword evidence="4 5" id="KW-0408">Iron</keyword>
<gene>
    <name evidence="6" type="ORF">BGW36DRAFT_420702</name>
</gene>
<dbReference type="Pfam" id="PF00067">
    <property type="entry name" value="p450"/>
    <property type="match status" value="1"/>
</dbReference>
<reference evidence="6" key="1">
    <citation type="submission" date="2021-12" db="EMBL/GenBank/DDBJ databases">
        <title>Convergent genome expansion in fungi linked to evolution of root-endophyte symbiosis.</title>
        <authorList>
            <consortium name="DOE Joint Genome Institute"/>
            <person name="Ke Y.-H."/>
            <person name="Bonito G."/>
            <person name="Liao H.-L."/>
            <person name="Looney B."/>
            <person name="Rojas-Flechas A."/>
            <person name="Nash J."/>
            <person name="Hameed K."/>
            <person name="Schadt C."/>
            <person name="Martin F."/>
            <person name="Crous P.W."/>
            <person name="Miettinen O."/>
            <person name="Magnuson J.K."/>
            <person name="Labbe J."/>
            <person name="Jacobson D."/>
            <person name="Doktycz M.J."/>
            <person name="Veneault-Fourrey C."/>
            <person name="Kuo A."/>
            <person name="Mondo S."/>
            <person name="Calhoun S."/>
            <person name="Riley R."/>
            <person name="Ohm R."/>
            <person name="LaButti K."/>
            <person name="Andreopoulos B."/>
            <person name="Pangilinan J."/>
            <person name="Nolan M."/>
            <person name="Tritt A."/>
            <person name="Clum A."/>
            <person name="Lipzen A."/>
            <person name="Daum C."/>
            <person name="Barry K."/>
            <person name="Grigoriev I.V."/>
            <person name="Vilgalys R."/>
        </authorList>
    </citation>
    <scope>NUCLEOTIDE SEQUENCE</scope>
    <source>
        <strain evidence="6">PMI_201</strain>
    </source>
</reference>
<proteinExistence type="predicted"/>
<dbReference type="GO" id="GO:0016705">
    <property type="term" value="F:oxidoreductase activity, acting on paired donors, with incorporation or reduction of molecular oxygen"/>
    <property type="evidence" value="ECO:0007669"/>
    <property type="project" value="InterPro"/>
</dbReference>
<dbReference type="Gene3D" id="1.10.630.10">
    <property type="entry name" value="Cytochrome P450"/>
    <property type="match status" value="1"/>
</dbReference>
<dbReference type="GeneID" id="70249804"/>
<dbReference type="SUPFAM" id="SSF48264">
    <property type="entry name" value="Cytochrome P450"/>
    <property type="match status" value="1"/>
</dbReference>
<dbReference type="GO" id="GO:0020037">
    <property type="term" value="F:heme binding"/>
    <property type="evidence" value="ECO:0007669"/>
    <property type="project" value="InterPro"/>
</dbReference>
<evidence type="ECO:0000256" key="4">
    <source>
        <dbReference type="ARBA" id="ARBA00023004"/>
    </source>
</evidence>
<accession>A0AAD4KD75</accession>
<dbReference type="PRINTS" id="PR00385">
    <property type="entry name" value="P450"/>
</dbReference>
<dbReference type="GO" id="GO:0044550">
    <property type="term" value="P:secondary metabolite biosynthetic process"/>
    <property type="evidence" value="ECO:0007669"/>
    <property type="project" value="UniProtKB-ARBA"/>
</dbReference>
<dbReference type="GO" id="GO:0004497">
    <property type="term" value="F:monooxygenase activity"/>
    <property type="evidence" value="ECO:0007669"/>
    <property type="project" value="InterPro"/>
</dbReference>
<comment type="caution">
    <text evidence="6">The sequence shown here is derived from an EMBL/GenBank/DDBJ whole genome shotgun (WGS) entry which is preliminary data.</text>
</comment>
<dbReference type="PANTHER" id="PTHR24305:SF235">
    <property type="entry name" value="CYTOCHROME P450 MONOOXYGENASE APDB-RELATED"/>
    <property type="match status" value="1"/>
</dbReference>
<dbReference type="RefSeq" id="XP_046065685.1">
    <property type="nucleotide sequence ID" value="XM_046219517.1"/>
</dbReference>
<sequence>MLSVQILALGAVLLLFIRFLFISLRLAKIPGPLLAHFTDFWRYRGQNSPKWSAKLVALHQKHGKLVRIGPNHISVSDPNAVPIVYGTNPVWLKGPSYYGAATASQGRTVPSIIAMNEAQHSAVRKCTGRAFTTNSLLDYESSIDKSASELVEMLEKQQDLVDMSVWLQLYAIDVLMRIAFSESLGFVQTGDDVEGILEAIIARFDHWNAWAAAPWADYLFNKGPLAQCIRKKSDSPLARVGLAKLTARKALTDQKKDLLAKFLDGQAKDPDAISQDDMLGIIMSTIGAGADTTGGTLTYTLWYLCKHPVAAQKLNAELQDALNTGNMKSPPTWAQVNHLPFLDAVLKESMRCLPIAAWGLDRIVPQGGAVIAGQYIPAGTVVGCQIDSIHLDPEVYGKEPAAFWPERWLEASEDQRRRMDRAFLAFSAGKRTCTGRHIAWLELKKSLALLLINFEMELAYTDQDVVGSARISAVKYAPSIWMRLRKREPRDTQTA</sequence>
<keyword evidence="5" id="KW-0349">Heme</keyword>
<dbReference type="GO" id="GO:0005506">
    <property type="term" value="F:iron ion binding"/>
    <property type="evidence" value="ECO:0007669"/>
    <property type="project" value="InterPro"/>
</dbReference>
<protein>
    <submittedName>
        <fullName evidence="6">Cytochrome P450</fullName>
    </submittedName>
</protein>
<keyword evidence="7" id="KW-1185">Reference proteome</keyword>
<organism evidence="6 7">
    <name type="scientific">Talaromyces proteolyticus</name>
    <dbReference type="NCBI Taxonomy" id="1131652"/>
    <lineage>
        <taxon>Eukaryota</taxon>
        <taxon>Fungi</taxon>
        <taxon>Dikarya</taxon>
        <taxon>Ascomycota</taxon>
        <taxon>Pezizomycotina</taxon>
        <taxon>Eurotiomycetes</taxon>
        <taxon>Eurotiomycetidae</taxon>
        <taxon>Eurotiales</taxon>
        <taxon>Trichocomaceae</taxon>
        <taxon>Talaromyces</taxon>
        <taxon>Talaromyces sect. Bacilispori</taxon>
    </lineage>
</organism>
<dbReference type="InterPro" id="IPR050121">
    <property type="entry name" value="Cytochrome_P450_monoxygenase"/>
</dbReference>
<keyword evidence="2 5" id="KW-0479">Metal-binding</keyword>
<evidence type="ECO:0000256" key="5">
    <source>
        <dbReference type="PIRSR" id="PIRSR602401-1"/>
    </source>
</evidence>
<dbReference type="InterPro" id="IPR036396">
    <property type="entry name" value="Cyt_P450_sf"/>
</dbReference>
<keyword evidence="3" id="KW-0560">Oxidoreductase</keyword>
<dbReference type="InterPro" id="IPR002401">
    <property type="entry name" value="Cyt_P450_E_grp-I"/>
</dbReference>
<dbReference type="Proteomes" id="UP001201262">
    <property type="component" value="Unassembled WGS sequence"/>
</dbReference>
<feature type="binding site" description="axial binding residue" evidence="5">
    <location>
        <position position="433"/>
    </location>
    <ligand>
        <name>heme</name>
        <dbReference type="ChEBI" id="CHEBI:30413"/>
    </ligand>
    <ligandPart>
        <name>Fe</name>
        <dbReference type="ChEBI" id="CHEBI:18248"/>
    </ligandPart>
</feature>
<dbReference type="PANTHER" id="PTHR24305">
    <property type="entry name" value="CYTOCHROME P450"/>
    <property type="match status" value="1"/>
</dbReference>
<dbReference type="PRINTS" id="PR00463">
    <property type="entry name" value="EP450I"/>
</dbReference>
<evidence type="ECO:0000256" key="2">
    <source>
        <dbReference type="ARBA" id="ARBA00022723"/>
    </source>
</evidence>
<evidence type="ECO:0000313" key="6">
    <source>
        <dbReference type="EMBL" id="KAH8689331.1"/>
    </source>
</evidence>
<dbReference type="AlphaFoldDB" id="A0AAD4KD75"/>
<evidence type="ECO:0000256" key="3">
    <source>
        <dbReference type="ARBA" id="ARBA00023002"/>
    </source>
</evidence>
<dbReference type="InterPro" id="IPR001128">
    <property type="entry name" value="Cyt_P450"/>
</dbReference>
<name>A0AAD4KD75_9EURO</name>
<evidence type="ECO:0000313" key="7">
    <source>
        <dbReference type="Proteomes" id="UP001201262"/>
    </source>
</evidence>